<dbReference type="GO" id="GO:0005801">
    <property type="term" value="C:cis-Golgi network"/>
    <property type="evidence" value="ECO:0007669"/>
    <property type="project" value="TreeGrafter"/>
</dbReference>
<keyword evidence="6" id="KW-1185">Reference proteome</keyword>
<gene>
    <name evidence="5" type="primary">Acey_s0323.g2471</name>
    <name evidence="5" type="ORF">Y032_0323g2471</name>
</gene>
<dbReference type="GO" id="GO:0000137">
    <property type="term" value="C:Golgi cis cisterna"/>
    <property type="evidence" value="ECO:0007669"/>
    <property type="project" value="TreeGrafter"/>
</dbReference>
<sequence>MIQELCQKQSTVCVAGEAQDGSVVSYTEADVNRKVEEAKRVLDAEWQRKFDEEGKVVDSMMREKDQKIFEREQMVSELQMRLRLLEERSAETRASGSDLLSLSEQLQNEKATVSRAVAQNRELKEQLLETEDRLLAVTEEKLQSELARQTAEHQVKELKKRLDELTENGQSLTGSTGSATAASTSLEAVMHPSVSLEPSRSSEDWDGSERDHSESTAETSREREHMLETQLEMANQQIEESQKSPRSPVARLLRGGHVDFASHGATQRPCDWVAWRLRDDYRRFDHDEHEYASYRYDFTSISPERKGSRNFFLRF</sequence>
<dbReference type="Pfam" id="PF15070">
    <property type="entry name" value="GOLGA2L5"/>
    <property type="match status" value="1"/>
</dbReference>
<evidence type="ECO:0000256" key="3">
    <source>
        <dbReference type="SAM" id="MobiDB-lite"/>
    </source>
</evidence>
<dbReference type="EMBL" id="JARK01001659">
    <property type="protein sequence ID" value="EYB84050.1"/>
    <property type="molecule type" value="Genomic_DNA"/>
</dbReference>
<proteinExistence type="predicted"/>
<dbReference type="InterPro" id="IPR024858">
    <property type="entry name" value="GOLGA"/>
</dbReference>
<dbReference type="PANTHER" id="PTHR10881">
    <property type="entry name" value="GOLGIN SUBFAMILY A MEMBER-RELATED"/>
    <property type="match status" value="1"/>
</dbReference>
<feature type="coiled-coil region" evidence="2">
    <location>
        <begin position="75"/>
        <end position="175"/>
    </location>
</feature>
<feature type="domain" description="Golgin subfamily A conserved" evidence="4">
    <location>
        <begin position="53"/>
        <end position="172"/>
    </location>
</feature>
<comment type="caution">
    <text evidence="5">The sequence shown here is derived from an EMBL/GenBank/DDBJ whole genome shotgun (WGS) entry which is preliminary data.</text>
</comment>
<feature type="region of interest" description="Disordered" evidence="3">
    <location>
        <begin position="189"/>
        <end position="225"/>
    </location>
</feature>
<dbReference type="Proteomes" id="UP000024635">
    <property type="component" value="Unassembled WGS sequence"/>
</dbReference>
<dbReference type="InterPro" id="IPR043976">
    <property type="entry name" value="GOLGA_cons_dom"/>
</dbReference>
<dbReference type="PANTHER" id="PTHR10881:SF46">
    <property type="entry name" value="GOLGIN SUBFAMILY A MEMBER 2"/>
    <property type="match status" value="1"/>
</dbReference>
<evidence type="ECO:0000313" key="5">
    <source>
        <dbReference type="EMBL" id="EYB84050.1"/>
    </source>
</evidence>
<dbReference type="GO" id="GO:0032580">
    <property type="term" value="C:Golgi cisterna membrane"/>
    <property type="evidence" value="ECO:0007669"/>
    <property type="project" value="TreeGrafter"/>
</dbReference>
<reference evidence="6" key="1">
    <citation type="journal article" date="2015" name="Nat. Genet.">
        <title>The genome and transcriptome of the zoonotic hookworm Ancylostoma ceylanicum identify infection-specific gene families.</title>
        <authorList>
            <person name="Schwarz E.M."/>
            <person name="Hu Y."/>
            <person name="Antoshechkin I."/>
            <person name="Miller M.M."/>
            <person name="Sternberg P.W."/>
            <person name="Aroian R.V."/>
        </authorList>
    </citation>
    <scope>NUCLEOTIDE SEQUENCE</scope>
    <source>
        <strain evidence="6">HY135</strain>
    </source>
</reference>
<protein>
    <recommendedName>
        <fullName evidence="4">Golgin subfamily A conserved domain-containing protein</fullName>
    </recommendedName>
</protein>
<evidence type="ECO:0000256" key="1">
    <source>
        <dbReference type="ARBA" id="ARBA00023054"/>
    </source>
</evidence>
<accession>A0A016S0B6</accession>
<dbReference type="OrthoDB" id="5978643at2759"/>
<feature type="compositionally biased region" description="Basic and acidic residues" evidence="3">
    <location>
        <begin position="200"/>
        <end position="225"/>
    </location>
</feature>
<evidence type="ECO:0000313" key="6">
    <source>
        <dbReference type="Proteomes" id="UP000024635"/>
    </source>
</evidence>
<organism evidence="5 6">
    <name type="scientific">Ancylostoma ceylanicum</name>
    <dbReference type="NCBI Taxonomy" id="53326"/>
    <lineage>
        <taxon>Eukaryota</taxon>
        <taxon>Metazoa</taxon>
        <taxon>Ecdysozoa</taxon>
        <taxon>Nematoda</taxon>
        <taxon>Chromadorea</taxon>
        <taxon>Rhabditida</taxon>
        <taxon>Rhabditina</taxon>
        <taxon>Rhabditomorpha</taxon>
        <taxon>Strongyloidea</taxon>
        <taxon>Ancylostomatidae</taxon>
        <taxon>Ancylostomatinae</taxon>
        <taxon>Ancylostoma</taxon>
    </lineage>
</organism>
<evidence type="ECO:0000256" key="2">
    <source>
        <dbReference type="SAM" id="Coils"/>
    </source>
</evidence>
<name>A0A016S0B6_9BILA</name>
<dbReference type="AlphaFoldDB" id="A0A016S0B6"/>
<keyword evidence="1 2" id="KW-0175">Coiled coil</keyword>
<evidence type="ECO:0000259" key="4">
    <source>
        <dbReference type="Pfam" id="PF15070"/>
    </source>
</evidence>
<dbReference type="GO" id="GO:0007030">
    <property type="term" value="P:Golgi organization"/>
    <property type="evidence" value="ECO:0007669"/>
    <property type="project" value="TreeGrafter"/>
</dbReference>